<reference evidence="1 2" key="1">
    <citation type="submission" date="2009-01" db="EMBL/GenBank/DDBJ databases">
        <authorList>
            <person name="Qin X."/>
            <person name="Bachman B."/>
            <person name="Battles P."/>
            <person name="Bell A."/>
            <person name="Bess C."/>
            <person name="Bickham C."/>
            <person name="Chaboub L."/>
            <person name="Chen D."/>
            <person name="Coyle M."/>
            <person name="Deiros D.R."/>
            <person name="Dinh H."/>
            <person name="Forbes L."/>
            <person name="Fowler G."/>
            <person name="Francisco L."/>
            <person name="Fu Q."/>
            <person name="Gubbala S."/>
            <person name="Hale W."/>
            <person name="Han Y."/>
            <person name="Hemphill L."/>
            <person name="Highlander S.K."/>
            <person name="Hirani K."/>
            <person name="Hogues M."/>
            <person name="Jackson L."/>
            <person name="Jakkamsetti A."/>
            <person name="Javaid M."/>
            <person name="Jiang H."/>
            <person name="Korchina V."/>
            <person name="Kovar C."/>
            <person name="Lara F."/>
            <person name="Lee S."/>
            <person name="Mata R."/>
            <person name="Mathew T."/>
            <person name="Moen C."/>
            <person name="Morales K."/>
            <person name="Munidasa M."/>
            <person name="Nazareth L."/>
            <person name="Ngo R."/>
            <person name="Nguyen L."/>
            <person name="Okwuonu G."/>
            <person name="Ongeri F."/>
            <person name="Patil S."/>
            <person name="Petrosino J."/>
            <person name="Pham C."/>
            <person name="Pham P."/>
            <person name="Pu L.-L."/>
            <person name="Puazo M."/>
            <person name="Raj R."/>
            <person name="Reid J."/>
            <person name="Rouhana J."/>
            <person name="Saada N."/>
            <person name="Shang Y."/>
            <person name="Simmons D."/>
            <person name="Thornton R."/>
            <person name="Warren J."/>
            <person name="Weissenberger G."/>
            <person name="Zhang J."/>
            <person name="Zhang L."/>
            <person name="Zhou C."/>
            <person name="Zhu D."/>
            <person name="Muzny D."/>
            <person name="Worley K."/>
            <person name="Gibbs R."/>
        </authorList>
    </citation>
    <scope>NUCLEOTIDE SEQUENCE [LARGE SCALE GENOMIC DNA]</scope>
    <source>
        <strain evidence="1 2">ATCC 33300</strain>
    </source>
</reference>
<dbReference type="AlphaFoldDB" id="C2FTH3"/>
<dbReference type="HOGENOM" id="CLU_3205426_0_0_10"/>
<sequence>MFEFYNWLIFRIIPQEGDPFTNFTINCDMTDLNYPAPVKGDNLRT</sequence>
<evidence type="ECO:0000313" key="2">
    <source>
        <dbReference type="Proteomes" id="UP000006241"/>
    </source>
</evidence>
<proteinExistence type="predicted"/>
<comment type="caution">
    <text evidence="1">The sequence shown here is derived from an EMBL/GenBank/DDBJ whole genome shotgun (WGS) entry which is preliminary data.</text>
</comment>
<name>C2FTH3_SPHSI</name>
<dbReference type="Proteomes" id="UP000006241">
    <property type="component" value="Unassembled WGS sequence"/>
</dbReference>
<gene>
    <name evidence="1" type="ORF">HMPREF0765_0629</name>
</gene>
<protein>
    <submittedName>
        <fullName evidence="1">Uncharacterized protein</fullName>
    </submittedName>
</protein>
<accession>C2FTH3</accession>
<organism evidence="1 2">
    <name type="scientific">Sphingobacterium spiritivorum ATCC 33300</name>
    <dbReference type="NCBI Taxonomy" id="525372"/>
    <lineage>
        <taxon>Bacteria</taxon>
        <taxon>Pseudomonadati</taxon>
        <taxon>Bacteroidota</taxon>
        <taxon>Sphingobacteriia</taxon>
        <taxon>Sphingobacteriales</taxon>
        <taxon>Sphingobacteriaceae</taxon>
        <taxon>Sphingobacterium</taxon>
    </lineage>
</organism>
<evidence type="ECO:0000313" key="1">
    <source>
        <dbReference type="EMBL" id="EEI93776.1"/>
    </source>
</evidence>
<dbReference type="EMBL" id="ACHB01000013">
    <property type="protein sequence ID" value="EEI93776.1"/>
    <property type="molecule type" value="Genomic_DNA"/>
</dbReference>